<dbReference type="STRING" id="13706.A0A1X2HKS5"/>
<dbReference type="SMART" id="SM00249">
    <property type="entry name" value="PHD"/>
    <property type="match status" value="1"/>
</dbReference>
<keyword evidence="1" id="KW-0479">Metal-binding</keyword>
<dbReference type="SUPFAM" id="SSF57903">
    <property type="entry name" value="FYVE/PHD zinc finger"/>
    <property type="match status" value="1"/>
</dbReference>
<reference evidence="7 8" key="1">
    <citation type="submission" date="2016-07" db="EMBL/GenBank/DDBJ databases">
        <title>Pervasive Adenine N6-methylation of Active Genes in Fungi.</title>
        <authorList>
            <consortium name="DOE Joint Genome Institute"/>
            <person name="Mondo S.J."/>
            <person name="Dannebaum R.O."/>
            <person name="Kuo R.C."/>
            <person name="Labutti K."/>
            <person name="Haridas S."/>
            <person name="Kuo A."/>
            <person name="Salamov A."/>
            <person name="Ahrendt S.R."/>
            <person name="Lipzen A."/>
            <person name="Sullivan W."/>
            <person name="Andreopoulos W.B."/>
            <person name="Clum A."/>
            <person name="Lindquist E."/>
            <person name="Daum C."/>
            <person name="Ramamoorthy G.K."/>
            <person name="Gryganskyi A."/>
            <person name="Culley D."/>
            <person name="Magnuson J.K."/>
            <person name="James T.Y."/>
            <person name="O'Malley M.A."/>
            <person name="Stajich J.E."/>
            <person name="Spatafora J.W."/>
            <person name="Visel A."/>
            <person name="Grigoriev I.V."/>
        </authorList>
    </citation>
    <scope>NUCLEOTIDE SEQUENCE [LARGE SCALE GENOMIC DNA]</scope>
    <source>
        <strain evidence="7 8">NRRL 2496</strain>
    </source>
</reference>
<accession>A0A1X2HKS5</accession>
<dbReference type="OrthoDB" id="5863171at2759"/>
<dbReference type="InterPro" id="IPR001965">
    <property type="entry name" value="Znf_PHD"/>
</dbReference>
<dbReference type="InterPro" id="IPR011011">
    <property type="entry name" value="Znf_FYVE_PHD"/>
</dbReference>
<evidence type="ECO:0000256" key="5">
    <source>
        <dbReference type="SAM" id="MobiDB-lite"/>
    </source>
</evidence>
<comment type="caution">
    <text evidence="7">The sequence shown here is derived from an EMBL/GenBank/DDBJ whole genome shotgun (WGS) entry which is preliminary data.</text>
</comment>
<dbReference type="EMBL" id="MCGN01000002">
    <property type="protein sequence ID" value="ORY99874.1"/>
    <property type="molecule type" value="Genomic_DNA"/>
</dbReference>
<feature type="region of interest" description="Disordered" evidence="5">
    <location>
        <begin position="237"/>
        <end position="272"/>
    </location>
</feature>
<keyword evidence="3" id="KW-0862">Zinc</keyword>
<evidence type="ECO:0000256" key="4">
    <source>
        <dbReference type="PROSITE-ProRule" id="PRU00146"/>
    </source>
</evidence>
<dbReference type="PROSITE" id="PS50016">
    <property type="entry name" value="ZF_PHD_2"/>
    <property type="match status" value="1"/>
</dbReference>
<keyword evidence="2 4" id="KW-0863">Zinc-finger</keyword>
<feature type="region of interest" description="Disordered" evidence="5">
    <location>
        <begin position="179"/>
        <end position="218"/>
    </location>
</feature>
<feature type="region of interest" description="Disordered" evidence="5">
    <location>
        <begin position="58"/>
        <end position="103"/>
    </location>
</feature>
<protein>
    <recommendedName>
        <fullName evidence="6">PHD-type domain-containing protein</fullName>
    </recommendedName>
</protein>
<dbReference type="AlphaFoldDB" id="A0A1X2HKS5"/>
<evidence type="ECO:0000313" key="7">
    <source>
        <dbReference type="EMBL" id="ORY99874.1"/>
    </source>
</evidence>
<proteinExistence type="predicted"/>
<evidence type="ECO:0000256" key="2">
    <source>
        <dbReference type="ARBA" id="ARBA00022771"/>
    </source>
</evidence>
<feature type="domain" description="PHD-type" evidence="6">
    <location>
        <begin position="355"/>
        <end position="405"/>
    </location>
</feature>
<evidence type="ECO:0000256" key="3">
    <source>
        <dbReference type="ARBA" id="ARBA00022833"/>
    </source>
</evidence>
<feature type="compositionally biased region" description="Low complexity" evidence="5">
    <location>
        <begin position="237"/>
        <end position="248"/>
    </location>
</feature>
<dbReference type="Gene3D" id="3.30.40.10">
    <property type="entry name" value="Zinc/RING finger domain, C3HC4 (zinc finger)"/>
    <property type="match status" value="1"/>
</dbReference>
<feature type="compositionally biased region" description="Acidic residues" evidence="5">
    <location>
        <begin position="249"/>
        <end position="263"/>
    </location>
</feature>
<feature type="region of interest" description="Disordered" evidence="5">
    <location>
        <begin position="423"/>
        <end position="455"/>
    </location>
</feature>
<dbReference type="InterPro" id="IPR019787">
    <property type="entry name" value="Znf_PHD-finger"/>
</dbReference>
<feature type="compositionally biased region" description="Low complexity" evidence="5">
    <location>
        <begin position="64"/>
        <end position="92"/>
    </location>
</feature>
<evidence type="ECO:0000256" key="1">
    <source>
        <dbReference type="ARBA" id="ARBA00022723"/>
    </source>
</evidence>
<name>A0A1X2HKS5_SYNRA</name>
<organism evidence="7 8">
    <name type="scientific">Syncephalastrum racemosum</name>
    <name type="common">Filamentous fungus</name>
    <dbReference type="NCBI Taxonomy" id="13706"/>
    <lineage>
        <taxon>Eukaryota</taxon>
        <taxon>Fungi</taxon>
        <taxon>Fungi incertae sedis</taxon>
        <taxon>Mucoromycota</taxon>
        <taxon>Mucoromycotina</taxon>
        <taxon>Mucoromycetes</taxon>
        <taxon>Mucorales</taxon>
        <taxon>Syncephalastraceae</taxon>
        <taxon>Syncephalastrum</taxon>
    </lineage>
</organism>
<evidence type="ECO:0000259" key="6">
    <source>
        <dbReference type="PROSITE" id="PS50016"/>
    </source>
</evidence>
<dbReference type="InParanoid" id="A0A1X2HKS5"/>
<sequence>MNFAPVPHPYRQVFGPAIPAAAGAVDYPHHHLQHQPQVVVPSMSPYYYYYQQYHHHHSPPHPYHPSSISAAAVPSAPAPAPTATAAPAAAVPPSAPAPQPAPPVMMRYSPPPIHHTLENATISYDNTMTIQPNQLVKDVFFSSQALVDPGFCSSLSESDASDITPSDLLHDQDDPLFFIGLDFEDPDETAGKKRKLQDDPVDQQQQQQEKLVPSIKKAKQDVPDMLDCHAEDDISAFTDSSCSSTSGSDNEDDEDEDDDDTDADPSCVDGPLVEARPTARPTLYEKLTETNVDWCRYCGTTEGVNWRPGPWGKRTLCNKHGCDYKGYGFACKLPRLDLTGFLHESLNDRERPVLQLFCHVCHRSESYEGNVLVRCEGCPKAVHEQCHSDTLPSSGAWYCNDTCRDNVRRQRVVVELPRKRLPLMRQPSPASSPAVSAASSPSIPRTRSTRASSSV</sequence>
<feature type="compositionally biased region" description="Low complexity" evidence="5">
    <location>
        <begin position="427"/>
        <end position="455"/>
    </location>
</feature>
<dbReference type="InterPro" id="IPR013083">
    <property type="entry name" value="Znf_RING/FYVE/PHD"/>
</dbReference>
<gene>
    <name evidence="7" type="ORF">BCR43DRAFT_484436</name>
</gene>
<keyword evidence="8" id="KW-1185">Reference proteome</keyword>
<dbReference type="Proteomes" id="UP000242180">
    <property type="component" value="Unassembled WGS sequence"/>
</dbReference>
<evidence type="ECO:0000313" key="8">
    <source>
        <dbReference type="Proteomes" id="UP000242180"/>
    </source>
</evidence>
<dbReference type="GO" id="GO:0008270">
    <property type="term" value="F:zinc ion binding"/>
    <property type="evidence" value="ECO:0007669"/>
    <property type="project" value="UniProtKB-KW"/>
</dbReference>
<feature type="compositionally biased region" description="Pro residues" evidence="5">
    <location>
        <begin position="93"/>
        <end position="103"/>
    </location>
</feature>